<dbReference type="InterPro" id="IPR036282">
    <property type="entry name" value="Glutathione-S-Trfase_C_sf"/>
</dbReference>
<dbReference type="EMBL" id="JABCKI010000120">
    <property type="protein sequence ID" value="KAG5652515.1"/>
    <property type="molecule type" value="Genomic_DNA"/>
</dbReference>
<gene>
    <name evidence="3" type="ORF">H0H81_004745</name>
</gene>
<dbReference type="SUPFAM" id="SSF52833">
    <property type="entry name" value="Thioredoxin-like"/>
    <property type="match status" value="1"/>
</dbReference>
<feature type="domain" description="Glutathione S-transferase UstS-like C-terminal" evidence="2">
    <location>
        <begin position="102"/>
        <end position="238"/>
    </location>
</feature>
<reference evidence="3" key="1">
    <citation type="submission" date="2021-02" db="EMBL/GenBank/DDBJ databases">
        <authorList>
            <person name="Nieuwenhuis M."/>
            <person name="Van De Peppel L.J.J."/>
        </authorList>
    </citation>
    <scope>NUCLEOTIDE SEQUENCE</scope>
    <source>
        <strain evidence="3">D49</strain>
    </source>
</reference>
<feature type="domain" description="GST N-terminal" evidence="1">
    <location>
        <begin position="28"/>
        <end position="86"/>
    </location>
</feature>
<dbReference type="InterPro" id="IPR004045">
    <property type="entry name" value="Glutathione_S-Trfase_N"/>
</dbReference>
<dbReference type="Gene3D" id="3.40.30.10">
    <property type="entry name" value="Glutaredoxin"/>
    <property type="match status" value="1"/>
</dbReference>
<organism evidence="3 4">
    <name type="scientific">Sphagnurus paluster</name>
    <dbReference type="NCBI Taxonomy" id="117069"/>
    <lineage>
        <taxon>Eukaryota</taxon>
        <taxon>Fungi</taxon>
        <taxon>Dikarya</taxon>
        <taxon>Basidiomycota</taxon>
        <taxon>Agaricomycotina</taxon>
        <taxon>Agaricomycetes</taxon>
        <taxon>Agaricomycetidae</taxon>
        <taxon>Agaricales</taxon>
        <taxon>Tricholomatineae</taxon>
        <taxon>Lyophyllaceae</taxon>
        <taxon>Sphagnurus</taxon>
    </lineage>
</organism>
<dbReference type="SUPFAM" id="SSF47616">
    <property type="entry name" value="GST C-terminal domain-like"/>
    <property type="match status" value="1"/>
</dbReference>
<dbReference type="Pfam" id="PF22041">
    <property type="entry name" value="GST_C_7"/>
    <property type="match status" value="1"/>
</dbReference>
<dbReference type="Pfam" id="PF13409">
    <property type="entry name" value="GST_N_2"/>
    <property type="match status" value="1"/>
</dbReference>
<dbReference type="InterPro" id="IPR054416">
    <property type="entry name" value="GST_UstS-like_C"/>
</dbReference>
<protein>
    <recommendedName>
        <fullName evidence="5">GST N-terminal domain-containing protein</fullName>
    </recommendedName>
</protein>
<dbReference type="Proteomes" id="UP000717328">
    <property type="component" value="Unassembled WGS sequence"/>
</dbReference>
<proteinExistence type="predicted"/>
<evidence type="ECO:0008006" key="5">
    <source>
        <dbReference type="Google" id="ProtNLM"/>
    </source>
</evidence>
<dbReference type="Gene3D" id="1.20.1050.10">
    <property type="match status" value="1"/>
</dbReference>
<dbReference type="OrthoDB" id="4951845at2759"/>
<sequence length="242" mass="27268">MSKPITFYDIPSKVADQTWSPNTWKTKHGLPFETVWVEFPDIAAVSKRIGALPTDNKHYYTLPAIHDPNTGRTIADSVLIAEYLDATYPNTPKLFPPGTRVLQLAFIDAFMPRLPPFFPFVALPTTNILNPVSEAYFRSAREKDFGTTLEQVAPTGTAGEEHWAKVKEGLDVVNGWLEKGKADGPFVLGKEPAFVDFFLASYIQWLKVIWDEDSVHWKDISSWHGGRWVALVKALEKYETAV</sequence>
<dbReference type="AlphaFoldDB" id="A0A9P7KLB0"/>
<comment type="caution">
    <text evidence="3">The sequence shown here is derived from an EMBL/GenBank/DDBJ whole genome shotgun (WGS) entry which is preliminary data.</text>
</comment>
<evidence type="ECO:0000259" key="1">
    <source>
        <dbReference type="Pfam" id="PF13409"/>
    </source>
</evidence>
<evidence type="ECO:0000313" key="3">
    <source>
        <dbReference type="EMBL" id="KAG5652515.1"/>
    </source>
</evidence>
<accession>A0A9P7KLB0</accession>
<dbReference type="InterPro" id="IPR036249">
    <property type="entry name" value="Thioredoxin-like_sf"/>
</dbReference>
<reference evidence="3" key="2">
    <citation type="submission" date="2021-10" db="EMBL/GenBank/DDBJ databases">
        <title>Phylogenomics reveals ancestral predisposition of the termite-cultivated fungus Termitomyces towards a domesticated lifestyle.</title>
        <authorList>
            <person name="Auxier B."/>
            <person name="Grum-Grzhimaylo A."/>
            <person name="Cardenas M.E."/>
            <person name="Lodge J.D."/>
            <person name="Laessoe T."/>
            <person name="Pedersen O."/>
            <person name="Smith M.E."/>
            <person name="Kuyper T.W."/>
            <person name="Franco-Molano E.A."/>
            <person name="Baroni T.J."/>
            <person name="Aanen D.K."/>
        </authorList>
    </citation>
    <scope>NUCLEOTIDE SEQUENCE</scope>
    <source>
        <strain evidence="3">D49</strain>
    </source>
</reference>
<evidence type="ECO:0000313" key="4">
    <source>
        <dbReference type="Proteomes" id="UP000717328"/>
    </source>
</evidence>
<name>A0A9P7KLB0_9AGAR</name>
<keyword evidence="4" id="KW-1185">Reference proteome</keyword>
<evidence type="ECO:0000259" key="2">
    <source>
        <dbReference type="Pfam" id="PF22041"/>
    </source>
</evidence>